<keyword evidence="2" id="KW-0812">Transmembrane</keyword>
<dbReference type="PANTHER" id="PTHR11439:SF524">
    <property type="entry name" value="RNA-DIRECTED DNA POLYMERASE, PROTEIN KINASE RLK-PELLE-DLSV FAMILY"/>
    <property type="match status" value="1"/>
</dbReference>
<reference evidence="2 3" key="1">
    <citation type="submission" date="2024-01" db="EMBL/GenBank/DDBJ databases">
        <title>The complete chloroplast genome sequence of Lithospermum erythrorhizon: insights into the phylogenetic relationship among Boraginaceae species and the maternal lineages of purple gromwells.</title>
        <authorList>
            <person name="Okada T."/>
            <person name="Watanabe K."/>
        </authorList>
    </citation>
    <scope>NUCLEOTIDE SEQUENCE [LARGE SCALE GENOMIC DNA]</scope>
</reference>
<protein>
    <submittedName>
        <fullName evidence="2">Transmembrane signal receptor</fullName>
    </submittedName>
</protein>
<feature type="domain" description="Reverse transcriptase Ty1/copia-type" evidence="1">
    <location>
        <begin position="13"/>
        <end position="92"/>
    </location>
</feature>
<organism evidence="2 3">
    <name type="scientific">Lithospermum erythrorhizon</name>
    <name type="common">Purple gromwell</name>
    <name type="synonym">Lithospermum officinale var. erythrorhizon</name>
    <dbReference type="NCBI Taxonomy" id="34254"/>
    <lineage>
        <taxon>Eukaryota</taxon>
        <taxon>Viridiplantae</taxon>
        <taxon>Streptophyta</taxon>
        <taxon>Embryophyta</taxon>
        <taxon>Tracheophyta</taxon>
        <taxon>Spermatophyta</taxon>
        <taxon>Magnoliopsida</taxon>
        <taxon>eudicotyledons</taxon>
        <taxon>Gunneridae</taxon>
        <taxon>Pentapetalae</taxon>
        <taxon>asterids</taxon>
        <taxon>lamiids</taxon>
        <taxon>Boraginales</taxon>
        <taxon>Boraginaceae</taxon>
        <taxon>Boraginoideae</taxon>
        <taxon>Lithospermeae</taxon>
        <taxon>Lithospermum</taxon>
    </lineage>
</organism>
<dbReference type="AlphaFoldDB" id="A0AAV3RFQ4"/>
<keyword evidence="2" id="KW-0472">Membrane</keyword>
<gene>
    <name evidence="2" type="ORF">LIER_27898</name>
</gene>
<dbReference type="EMBL" id="BAABME010009113">
    <property type="protein sequence ID" value="GAA0174521.1"/>
    <property type="molecule type" value="Genomic_DNA"/>
</dbReference>
<evidence type="ECO:0000313" key="2">
    <source>
        <dbReference type="EMBL" id="GAA0174521.1"/>
    </source>
</evidence>
<sequence length="236" mass="26556">MAKRNRRGRDTAYLLLYVDDIIFTASFESLRRSIMSLLHAEFSIIDLGKLSYFLDINVTHHSGGLFLSQKKYAEAVIARARMSSCNPSATPIDTKSKLGVVSGTPYKDPTLFRSLACAWQYLTFTRPDISYAFQQLCLFMHAPMSDHMLSLKRVLRYIQDTLDYGLHLYKSSSCALISYTDADWAGCQDTRKSTSGYCVFLGDNLISWSSKRQATVSRSSVEVEYRGVANVVSEAC</sequence>
<proteinExistence type="predicted"/>
<keyword evidence="2" id="KW-0675">Receptor</keyword>
<accession>A0AAV3RFQ4</accession>
<dbReference type="Proteomes" id="UP001454036">
    <property type="component" value="Unassembled WGS sequence"/>
</dbReference>
<dbReference type="InterPro" id="IPR043502">
    <property type="entry name" value="DNA/RNA_pol_sf"/>
</dbReference>
<dbReference type="SUPFAM" id="SSF56672">
    <property type="entry name" value="DNA/RNA polymerases"/>
    <property type="match status" value="1"/>
</dbReference>
<name>A0AAV3RFQ4_LITER</name>
<evidence type="ECO:0000313" key="3">
    <source>
        <dbReference type="Proteomes" id="UP001454036"/>
    </source>
</evidence>
<dbReference type="CDD" id="cd09272">
    <property type="entry name" value="RNase_HI_RT_Ty1"/>
    <property type="match status" value="1"/>
</dbReference>
<keyword evidence="3" id="KW-1185">Reference proteome</keyword>
<dbReference type="InterPro" id="IPR013103">
    <property type="entry name" value="RVT_2"/>
</dbReference>
<comment type="caution">
    <text evidence="2">The sequence shown here is derived from an EMBL/GenBank/DDBJ whole genome shotgun (WGS) entry which is preliminary data.</text>
</comment>
<dbReference type="Pfam" id="PF07727">
    <property type="entry name" value="RVT_2"/>
    <property type="match status" value="1"/>
</dbReference>
<dbReference type="PANTHER" id="PTHR11439">
    <property type="entry name" value="GAG-POL-RELATED RETROTRANSPOSON"/>
    <property type="match status" value="1"/>
</dbReference>
<evidence type="ECO:0000259" key="1">
    <source>
        <dbReference type="Pfam" id="PF07727"/>
    </source>
</evidence>